<dbReference type="EMBL" id="CAJMWX010001092">
    <property type="protein sequence ID" value="CAE6466977.1"/>
    <property type="molecule type" value="Genomic_DNA"/>
</dbReference>
<comment type="caution">
    <text evidence="3">The sequence shown here is derived from an EMBL/GenBank/DDBJ whole genome shotgun (WGS) entry which is preliminary data.</text>
</comment>
<dbReference type="PANTHER" id="PTHR11177">
    <property type="entry name" value="CHITINASE"/>
    <property type="match status" value="1"/>
</dbReference>
<feature type="compositionally biased region" description="Polar residues" evidence="1">
    <location>
        <begin position="1849"/>
        <end position="1864"/>
    </location>
</feature>
<feature type="compositionally biased region" description="Basic and acidic residues" evidence="1">
    <location>
        <begin position="1865"/>
        <end position="1879"/>
    </location>
</feature>
<dbReference type="GO" id="GO:0005975">
    <property type="term" value="P:carbohydrate metabolic process"/>
    <property type="evidence" value="ECO:0007669"/>
    <property type="project" value="InterPro"/>
</dbReference>
<dbReference type="InterPro" id="IPR012334">
    <property type="entry name" value="Pectin_lyas_fold"/>
</dbReference>
<dbReference type="PANTHER" id="PTHR11177:SF333">
    <property type="entry name" value="CHITINASE"/>
    <property type="match status" value="1"/>
</dbReference>
<sequence length="1908" mass="210122">MRISRLSISAAASATLVRSALVDLTKQNRRIPLPDLPDWSGAGFEGGNALPDDSKGSTDSFCPMRVTTHTFLVNLVVAFTLSPAALASQYNVIANDGQDDTAGLQRAITAMASQNVPDGTYRLIQLPAGTINLSYMIYVDTSYLIIRGAGPNPNAGGTKIVFRPDADTKYDKIINERWDLDSMEYNWNFLDDAGKRVVGSASGGWLWPGRSVFRIGSSKVASKYSRQHDEAPKNRKDLFKGSVNYHWRSDEGKVKGWMVSQAKDKAGVMGTSIVRLNKTDTSWVTPDDSTSTDWWIASPVKRNNFIDWGVETQNWFVNSYLFQDWFTVTKRVDDVGPYIELDRPLRFDVYRSSTGDGSVPMEESEIFAKAMPIAHVVHHVGIENLYMTQEIDGLTPESATRNYGNLAPEQAMHGIVFRFARDSWVRNIQTFMTGSHPIATEAARNIQIQDNYFDGAWNKGKGGNGYLRGSRVWDSLYYNNTLRNLRHITMQWCAMGNVVILNNMTNDMNLHGGWEGYNLFELNYVSVPYSHRSGSCSSCGGEGGDQEPGTWYPIWWGAGEKASKWSGASGPRNVFYRNYMIKQQVDGGDYVEYRPYFARDGSLSSKIWQLGWDSQSPSGVRYTHLSLENRALIKDWQGHELVDFSQSPAYGANSFLEDPHTSLFLKDVSAATGTIASYSGIAANNYCRGDVAPRAVGYYFASASRRLCNPFYPDAIDYSVFTHVMFAYGVLARDGTITVAAEDQQLLRDVAALKSKDSALKVFLAVGGWGVGADPANMVAIATNSGARTRLGTSGASICQSYGLDGIDIEWAPGISATQWKNIVQGAATGLKASNFNLSISTPHSFWSSSGINSVAADISKAVDFMSLISHDISGTTLEYANSLSKMSSAVMAIHKLGFPRSQIMMGVPFYGRSRKLADTSCVDDGCGLVSGLGSTSECLSSTGIGKGTFPYFVINNRLNGGTLDQESDGQSLPLDNSAARYITGNGYVFDYETPASIVEKARATTLLCLGGLSIFALDQDNRKFELTTAIWGAGALVPTAAEIVSTISGEPLNEQGLVSVEFWDQAADQILANYPSLSMELNYQVMLLLAIKALDAVASNLYEYLKFSALSEDSFALYKKWETKALNWALANETGKGNDFWECSYQAGSNFAHETCPGGHNTRGADVDNVYWRLADAGGFSNYLSEAIGIDTSMLVIGDIYVGRNRESLSNFFFFAAEHYDREASKCGIFPFRRDLPSNATNVTLTLKYDDAVPETNETIIANSELFEDDGTGRVRRVQLGNTSIEARHHIGSMAPYDPAENSDGFSPYDPDKDCRTLWHDVLVIDADKFFPNVKEGIQAYLDQYESFKISAVGLSTSPFETVEAIAPSLHLALTTLVSGNDTLYSTMQYIEQVKHDKTLQEQYDALEEQARQAGIQLIIDIVLTLLSFVPFGGLVSGAARAARALVPVFRSARATRSLARGLEKALDGAMDARNLRSVDDLLSPTALQGRGRIGKALDRVQEFAFQCDDADYVGLALDMISLAEPLLPAAPLTRRNYTADDEPCGGTSSSPPLTGTSALLANAASNRNHSDWESLHPRATSSGRVVCIWRKTYADDFKLDTVDGYKAKCHENSDKYPMEWVDPDDNEIKKVTYTDCRPIGKDSKTVADGWGKEDHAKRKANGRPADPADCQCDHMIEAAEMVAVFKDNNPFSAEQANHICKQPEYREFFQKLLDRMNSAENMRPLYKDPNGMKEYFIGPNKLNYDASDSHWVKYQQMTANDKSADNKNLQIMDTYMKEAAAAREKTAKDIDDLLKGLKFQDAKATDFYKNLKVDRDIPGQSKPMGLVEAANYANTKNYHTKLAKSNFKPQLSVDNSKTSSDANKVEPRRSRRIRGESPDPGTPDPGTPDPATCPDSKQSKNTIGKK</sequence>
<feature type="compositionally biased region" description="Basic and acidic residues" evidence="1">
    <location>
        <begin position="1646"/>
        <end position="1658"/>
    </location>
</feature>
<dbReference type="SUPFAM" id="SSF51126">
    <property type="entry name" value="Pectin lyase-like"/>
    <property type="match status" value="1"/>
</dbReference>
<feature type="region of interest" description="Disordered" evidence="1">
    <location>
        <begin position="1646"/>
        <end position="1669"/>
    </location>
</feature>
<protein>
    <recommendedName>
        <fullName evidence="2">GH18 domain-containing protein</fullName>
    </recommendedName>
</protein>
<dbReference type="Gene3D" id="3.10.50.10">
    <property type="match status" value="1"/>
</dbReference>
<dbReference type="InterPro" id="IPR001223">
    <property type="entry name" value="Glyco_hydro18_cat"/>
</dbReference>
<reference evidence="3" key="1">
    <citation type="submission" date="2021-01" db="EMBL/GenBank/DDBJ databases">
        <authorList>
            <person name="Kaushik A."/>
        </authorList>
    </citation>
    <scope>NUCLEOTIDE SEQUENCE</scope>
    <source>
        <strain evidence="3">AG4-R118</strain>
    </source>
</reference>
<dbReference type="Gene3D" id="3.20.20.80">
    <property type="entry name" value="Glycosidases"/>
    <property type="match status" value="1"/>
</dbReference>
<dbReference type="Pfam" id="PF00704">
    <property type="entry name" value="Glyco_hydro_18"/>
    <property type="match status" value="1"/>
</dbReference>
<dbReference type="SMART" id="SM00636">
    <property type="entry name" value="Glyco_18"/>
    <property type="match status" value="1"/>
</dbReference>
<dbReference type="SUPFAM" id="SSF51445">
    <property type="entry name" value="(Trans)glycosidases"/>
    <property type="match status" value="1"/>
</dbReference>
<dbReference type="Proteomes" id="UP000663888">
    <property type="component" value="Unassembled WGS sequence"/>
</dbReference>
<dbReference type="InterPro" id="IPR029070">
    <property type="entry name" value="Chitinase_insertion_sf"/>
</dbReference>
<dbReference type="InterPro" id="IPR017853">
    <property type="entry name" value="GH"/>
</dbReference>
<evidence type="ECO:0000259" key="2">
    <source>
        <dbReference type="PROSITE" id="PS51910"/>
    </source>
</evidence>
<accession>A0A8H3BW39</accession>
<evidence type="ECO:0000313" key="3">
    <source>
        <dbReference type="EMBL" id="CAE6466977.1"/>
    </source>
</evidence>
<name>A0A8H3BW39_9AGAM</name>
<evidence type="ECO:0000256" key="1">
    <source>
        <dbReference type="SAM" id="MobiDB-lite"/>
    </source>
</evidence>
<feature type="region of interest" description="Disordered" evidence="1">
    <location>
        <begin position="1848"/>
        <end position="1908"/>
    </location>
</feature>
<dbReference type="Gene3D" id="2.160.20.10">
    <property type="entry name" value="Single-stranded right-handed beta-helix, Pectin lyase-like"/>
    <property type="match status" value="1"/>
</dbReference>
<gene>
    <name evidence="3" type="ORF">RDB_LOCUS100451</name>
</gene>
<dbReference type="InterPro" id="IPR011050">
    <property type="entry name" value="Pectin_lyase_fold/virulence"/>
</dbReference>
<dbReference type="InterPro" id="IPR011583">
    <property type="entry name" value="Chitinase_II/V-like_cat"/>
</dbReference>
<dbReference type="InterPro" id="IPR050314">
    <property type="entry name" value="Glycosyl_Hydrlase_18"/>
</dbReference>
<dbReference type="GO" id="GO:0008061">
    <property type="term" value="F:chitin binding"/>
    <property type="evidence" value="ECO:0007669"/>
    <property type="project" value="InterPro"/>
</dbReference>
<evidence type="ECO:0000313" key="4">
    <source>
        <dbReference type="Proteomes" id="UP000663888"/>
    </source>
</evidence>
<organism evidence="3 4">
    <name type="scientific">Rhizoctonia solani</name>
    <dbReference type="NCBI Taxonomy" id="456999"/>
    <lineage>
        <taxon>Eukaryota</taxon>
        <taxon>Fungi</taxon>
        <taxon>Dikarya</taxon>
        <taxon>Basidiomycota</taxon>
        <taxon>Agaricomycotina</taxon>
        <taxon>Agaricomycetes</taxon>
        <taxon>Cantharellales</taxon>
        <taxon>Ceratobasidiaceae</taxon>
        <taxon>Rhizoctonia</taxon>
    </lineage>
</organism>
<dbReference type="PROSITE" id="PS51910">
    <property type="entry name" value="GH18_2"/>
    <property type="match status" value="1"/>
</dbReference>
<proteinExistence type="predicted"/>
<feature type="domain" description="GH18" evidence="2">
    <location>
        <begin position="693"/>
        <end position="1038"/>
    </location>
</feature>